<feature type="compositionally biased region" description="Polar residues" evidence="2">
    <location>
        <begin position="191"/>
        <end position="204"/>
    </location>
</feature>
<dbReference type="SUPFAM" id="SSF49879">
    <property type="entry name" value="SMAD/FHA domain"/>
    <property type="match status" value="1"/>
</dbReference>
<keyword evidence="1" id="KW-0175">Coiled coil</keyword>
<reference evidence="7" key="1">
    <citation type="submission" date="2016-04" db="UniProtKB">
        <authorList>
            <consortium name="WormBaseParasite"/>
        </authorList>
    </citation>
    <scope>IDENTIFICATION</scope>
</reference>
<keyword evidence="6" id="KW-1185">Reference proteome</keyword>
<dbReference type="OrthoDB" id="5877708at2759"/>
<dbReference type="SMART" id="SM00240">
    <property type="entry name" value="FHA"/>
    <property type="match status" value="1"/>
</dbReference>
<dbReference type="PROSITE" id="PS50006">
    <property type="entry name" value="FHA_DOMAIN"/>
    <property type="match status" value="1"/>
</dbReference>
<evidence type="ECO:0000313" key="4">
    <source>
        <dbReference type="EMBL" id="VDN58496.1"/>
    </source>
</evidence>
<evidence type="ECO:0000313" key="6">
    <source>
        <dbReference type="Proteomes" id="UP000274756"/>
    </source>
</evidence>
<feature type="compositionally biased region" description="Polar residues" evidence="2">
    <location>
        <begin position="529"/>
        <end position="540"/>
    </location>
</feature>
<feature type="coiled-coil region" evidence="1">
    <location>
        <begin position="242"/>
        <end position="269"/>
    </location>
</feature>
<dbReference type="InterPro" id="IPR008984">
    <property type="entry name" value="SMAD_FHA_dom_sf"/>
</dbReference>
<dbReference type="InterPro" id="IPR051176">
    <property type="entry name" value="Cent_Immune-Sig_Mod"/>
</dbReference>
<dbReference type="STRING" id="318479.A0A158Q4C8"/>
<dbReference type="PANTHER" id="PTHR15715">
    <property type="entry name" value="CENTROSOMAL PROTEIN OF 170 KDA"/>
    <property type="match status" value="1"/>
</dbReference>
<feature type="compositionally biased region" description="Basic and acidic residues" evidence="2">
    <location>
        <begin position="831"/>
        <end position="844"/>
    </location>
</feature>
<gene>
    <name evidence="4" type="ORF">DME_LOCUS8469</name>
</gene>
<dbReference type="CDD" id="cd00060">
    <property type="entry name" value="FHA"/>
    <property type="match status" value="1"/>
</dbReference>
<feature type="compositionally biased region" description="Basic and acidic residues" evidence="2">
    <location>
        <begin position="676"/>
        <end position="689"/>
    </location>
</feature>
<dbReference type="Gene3D" id="2.60.200.20">
    <property type="match status" value="1"/>
</dbReference>
<organism evidence="5 7">
    <name type="scientific">Dracunculus medinensis</name>
    <name type="common">Guinea worm</name>
    <dbReference type="NCBI Taxonomy" id="318479"/>
    <lineage>
        <taxon>Eukaryota</taxon>
        <taxon>Metazoa</taxon>
        <taxon>Ecdysozoa</taxon>
        <taxon>Nematoda</taxon>
        <taxon>Chromadorea</taxon>
        <taxon>Rhabditida</taxon>
        <taxon>Spirurina</taxon>
        <taxon>Dracunculoidea</taxon>
        <taxon>Dracunculidae</taxon>
        <taxon>Dracunculus</taxon>
    </lineage>
</organism>
<evidence type="ECO:0000256" key="1">
    <source>
        <dbReference type="SAM" id="Coils"/>
    </source>
</evidence>
<name>A0A158Q4C8_DRAME</name>
<feature type="region of interest" description="Disordered" evidence="2">
    <location>
        <begin position="675"/>
        <end position="703"/>
    </location>
</feature>
<feature type="compositionally biased region" description="Polar residues" evidence="2">
    <location>
        <begin position="813"/>
        <end position="830"/>
    </location>
</feature>
<proteinExistence type="predicted"/>
<evidence type="ECO:0000313" key="7">
    <source>
        <dbReference type="WBParaSite" id="DME_0000458601-mRNA-1"/>
    </source>
</evidence>
<feature type="region of interest" description="Disordered" evidence="2">
    <location>
        <begin position="726"/>
        <end position="845"/>
    </location>
</feature>
<feature type="region of interest" description="Disordered" evidence="2">
    <location>
        <begin position="186"/>
        <end position="209"/>
    </location>
</feature>
<sequence length="902" mass="103052">MLRRYRANGLQTIILSQRSMTIGSCDCDIIIPDERLSPKHATIEYDSSSKAYWVRDLGSLAGTSCNGEAVFNKKKLIHGDTIRFGFGPEFIFEITPQRIVMKKNQNNISCLACKKKSSLPVVTIKKRKLQKRAASLITDNSKQDLLGIDQNPSTILQGRKIRLEPPTFAHDSKSFVVENQQPSFAKPQLLDKQQQTNISSPSSSNHEENFDLHKQELSNNIASYRGLINKEFTKNSDLFERIIFTEIELLRKEEEIRHLKKQISRASNRSYKRFTAPNFRIAKKNSLRTDRQLPTITDAEICQTFFEVILHELISLNYQLKNCSKKELFGIIAMILDKSLNVYFENLKKICKQIIERKGIATERQEGISTIMEEKEFANEQRERNGTIKEENQFANEQRETIEIFFQNSLNDTIKAIAIFEEIKQLQPIIRDGIVIAGESTLIHDIFVSWLREFEDEIRNNGLTSRKVLEYADELNKRFSEKHFGNHWLPLSIIPLLHISASKFQEYFEEKLNHEISTSTEMEADLHDSNPQNEEAISESQIRDKESGKRQISTIFRKRRKSSVKEFSTNDSKESAESTNISDASYNTVTGIAENLHKTSEAKLSLEKASFIESVKSADGLNQSNFSTGLNPPEFEPIQEITHNIPIHAEESQFSDNSIPANMEEIPLNENEMIDSSEKNSCTEKRDSDGQSSIDEEEEKDRANSIIETEKTLSPCEFHNNNNNICVPKSPNNFEKSPIDTKSVVDSNPTKSNNELNNNENQSESLATEKLIPTINLPDHSSSPLDKMKGNSQEKIRKPSEKESIQSERINEDQLNIGEQSSRQNESANESDQRQSEYENDGRSDQLFMAIEKILKELGIHKSQQLNKSEDSRQSYKNKIKILLSLIAEGIGNDICFECKQS</sequence>
<dbReference type="PANTHER" id="PTHR15715:SF37">
    <property type="entry name" value="LD47843P"/>
    <property type="match status" value="1"/>
</dbReference>
<feature type="compositionally biased region" description="Low complexity" evidence="2">
    <location>
        <begin position="752"/>
        <end position="766"/>
    </location>
</feature>
<accession>A0A158Q4C8</accession>
<feature type="domain" description="FHA" evidence="3">
    <location>
        <begin position="13"/>
        <end position="70"/>
    </location>
</feature>
<dbReference type="Pfam" id="PF00498">
    <property type="entry name" value="FHA"/>
    <property type="match status" value="1"/>
</dbReference>
<evidence type="ECO:0000259" key="3">
    <source>
        <dbReference type="PROSITE" id="PS50006"/>
    </source>
</evidence>
<evidence type="ECO:0000313" key="5">
    <source>
        <dbReference type="Proteomes" id="UP000038040"/>
    </source>
</evidence>
<feature type="compositionally biased region" description="Basic and acidic residues" evidence="2">
    <location>
        <begin position="786"/>
        <end position="812"/>
    </location>
</feature>
<protein>
    <submittedName>
        <fullName evidence="7">FHA domain-containing protein</fullName>
    </submittedName>
</protein>
<dbReference type="WBParaSite" id="DME_0000458601-mRNA-1">
    <property type="protein sequence ID" value="DME_0000458601-mRNA-1"/>
    <property type="gene ID" value="DME_0000458601"/>
</dbReference>
<dbReference type="AlphaFoldDB" id="A0A158Q4C8"/>
<dbReference type="EMBL" id="UYYG01001169">
    <property type="protein sequence ID" value="VDN58496.1"/>
    <property type="molecule type" value="Genomic_DNA"/>
</dbReference>
<evidence type="ECO:0000256" key="2">
    <source>
        <dbReference type="SAM" id="MobiDB-lite"/>
    </source>
</evidence>
<dbReference type="Proteomes" id="UP000274756">
    <property type="component" value="Unassembled WGS sequence"/>
</dbReference>
<feature type="region of interest" description="Disordered" evidence="2">
    <location>
        <begin position="522"/>
        <end position="550"/>
    </location>
</feature>
<reference evidence="4 6" key="2">
    <citation type="submission" date="2018-11" db="EMBL/GenBank/DDBJ databases">
        <authorList>
            <consortium name="Pathogen Informatics"/>
        </authorList>
    </citation>
    <scope>NUCLEOTIDE SEQUENCE [LARGE SCALE GENOMIC DNA]</scope>
</reference>
<dbReference type="Proteomes" id="UP000038040">
    <property type="component" value="Unplaced"/>
</dbReference>
<dbReference type="InterPro" id="IPR000253">
    <property type="entry name" value="FHA_dom"/>
</dbReference>
<feature type="compositionally biased region" description="Polar residues" evidence="2">
    <location>
        <begin position="726"/>
        <end position="735"/>
    </location>
</feature>